<dbReference type="PANTHER" id="PTHR47331">
    <property type="entry name" value="PHD-TYPE DOMAIN-CONTAINING PROTEIN"/>
    <property type="match status" value="1"/>
</dbReference>
<dbReference type="Proteomes" id="UP000606786">
    <property type="component" value="Unassembled WGS sequence"/>
</dbReference>
<proteinExistence type="evidence at transcript level"/>
<dbReference type="EMBL" id="GAMC01021575">
    <property type="protein sequence ID" value="JAB84980.1"/>
    <property type="molecule type" value="mRNA"/>
</dbReference>
<evidence type="ECO:0000313" key="3">
    <source>
        <dbReference type="EMBL" id="JAB84980.1"/>
    </source>
</evidence>
<sequence>MNYLISEKFKMVRANNNKQVREHRCPVCNHNHRLVFCRQLRRLEPTERLRAVLLHRHCANCLSPRHMASSCPSTRHCDRCQERHHSLLHLWETDRGEEDVPQALSAVDSRPTRRHDPYRAQPLLDDSSAEEVLEIDASDEDVPAEPDQIPTPPILRPPLSGIRSVVQRPPPPKEGRSASPRRRNNKPQKRPQAVRDARERIKGPARNDTGMSVLTPTVMVRVVASGRVHAVRALIDPGQPKSTVARTLARRMSLLRRESTEQINLTLKGWRDRISLQARVVASLIKTTPARTLDSRVVDEFDNLRLADPTFYKSSAVSLILGADVYGMILRPGLMPATPTRPAAQNTIFGWVISGCSPY</sequence>
<organism evidence="3">
    <name type="scientific">Ceratitis capitata</name>
    <name type="common">Mediterranean fruit fly</name>
    <name type="synonym">Tephritis capitata</name>
    <dbReference type="NCBI Taxonomy" id="7213"/>
    <lineage>
        <taxon>Eukaryota</taxon>
        <taxon>Metazoa</taxon>
        <taxon>Ecdysozoa</taxon>
        <taxon>Arthropoda</taxon>
        <taxon>Hexapoda</taxon>
        <taxon>Insecta</taxon>
        <taxon>Pterygota</taxon>
        <taxon>Neoptera</taxon>
        <taxon>Endopterygota</taxon>
        <taxon>Diptera</taxon>
        <taxon>Brachycera</taxon>
        <taxon>Muscomorpha</taxon>
        <taxon>Tephritoidea</taxon>
        <taxon>Tephritidae</taxon>
        <taxon>Ceratitis</taxon>
        <taxon>Ceratitis</taxon>
    </lineage>
</organism>
<reference evidence="3" key="1">
    <citation type="submission" date="2013-07" db="EMBL/GenBank/DDBJ databases">
        <authorList>
            <person name="Geib S."/>
        </authorList>
    </citation>
    <scope>NUCLEOTIDE SEQUENCE</scope>
</reference>
<gene>
    <name evidence="2" type="ORF">CCAP1982_LOCUS2867</name>
</gene>
<reference evidence="2" key="3">
    <citation type="submission" date="2020-11" db="EMBL/GenBank/DDBJ databases">
        <authorList>
            <person name="Whitehead M."/>
        </authorList>
    </citation>
    <scope>NUCLEOTIDE SEQUENCE</scope>
    <source>
        <strain evidence="2">EGII</strain>
    </source>
</reference>
<evidence type="ECO:0000313" key="4">
    <source>
        <dbReference type="Proteomes" id="UP000606786"/>
    </source>
</evidence>
<accession>W8AAY3</accession>
<keyword evidence="4" id="KW-1185">Reference proteome</keyword>
<dbReference type="EMBL" id="CAJHJT010000001">
    <property type="protein sequence ID" value="CAD6994098.1"/>
    <property type="molecule type" value="Genomic_DNA"/>
</dbReference>
<dbReference type="EMBL" id="GAMC01021579">
    <property type="protein sequence ID" value="JAB84976.1"/>
    <property type="molecule type" value="mRNA"/>
</dbReference>
<evidence type="ECO:0000313" key="2">
    <source>
        <dbReference type="EMBL" id="CAD6994098.1"/>
    </source>
</evidence>
<protein>
    <submittedName>
        <fullName evidence="2">(Mediterranean fruit fly) hypothetical protein</fullName>
    </submittedName>
</protein>
<feature type="compositionally biased region" description="Acidic residues" evidence="1">
    <location>
        <begin position="127"/>
        <end position="144"/>
    </location>
</feature>
<dbReference type="PANTHER" id="PTHR47331:SF1">
    <property type="entry name" value="GAG-LIKE PROTEIN"/>
    <property type="match status" value="1"/>
</dbReference>
<evidence type="ECO:0000256" key="1">
    <source>
        <dbReference type="SAM" id="MobiDB-lite"/>
    </source>
</evidence>
<feature type="region of interest" description="Disordered" evidence="1">
    <location>
        <begin position="104"/>
        <end position="210"/>
    </location>
</feature>
<reference evidence="3" key="2">
    <citation type="journal article" date="2014" name="BMC Genomics">
        <title>A genomic perspective to assessing quality of mass-reared SIT flies used in Mediterranean fruit fly (Ceratitis capitata) eradication in California.</title>
        <authorList>
            <person name="Calla B."/>
            <person name="Hall B."/>
            <person name="Hou S."/>
            <person name="Geib S.M."/>
        </authorList>
    </citation>
    <scope>NUCLEOTIDE SEQUENCE</scope>
</reference>
<feature type="compositionally biased region" description="Basic and acidic residues" evidence="1">
    <location>
        <begin position="193"/>
        <end position="202"/>
    </location>
</feature>
<dbReference type="OrthoDB" id="8067602at2759"/>
<name>W8AAY3_CERCA</name>
<feature type="compositionally biased region" description="Basic residues" evidence="1">
    <location>
        <begin position="179"/>
        <end position="189"/>
    </location>
</feature>
<dbReference type="AlphaFoldDB" id="W8AAY3"/>